<feature type="transmembrane region" description="Helical" evidence="5">
    <location>
        <begin position="12"/>
        <end position="31"/>
    </location>
</feature>
<dbReference type="GO" id="GO:0016042">
    <property type="term" value="P:lipid catabolic process"/>
    <property type="evidence" value="ECO:0007669"/>
    <property type="project" value="UniProtKB-KW"/>
</dbReference>
<evidence type="ECO:0000256" key="4">
    <source>
        <dbReference type="ARBA" id="ARBA00023098"/>
    </source>
</evidence>
<protein>
    <recommendedName>
        <fullName evidence="1">1-alkyl-2-acetylglycerophosphocholine esterase</fullName>
        <ecNumber evidence="1">3.1.1.47</ecNumber>
    </recommendedName>
</protein>
<dbReference type="AlphaFoldDB" id="A0AAD1X8F0"/>
<keyword evidence="5" id="KW-1133">Transmembrane helix</keyword>
<keyword evidence="4" id="KW-0443">Lipid metabolism</keyword>
<keyword evidence="3" id="KW-0442">Lipid degradation</keyword>
<accession>A0AAD1X8F0</accession>
<evidence type="ECO:0000256" key="5">
    <source>
        <dbReference type="SAM" id="Phobius"/>
    </source>
</evidence>
<dbReference type="GO" id="GO:0003847">
    <property type="term" value="F:1-alkyl-2-acetylglycerophosphocholine esterase activity"/>
    <property type="evidence" value="ECO:0007669"/>
    <property type="project" value="UniProtKB-EC"/>
</dbReference>
<dbReference type="SUPFAM" id="SSF53474">
    <property type="entry name" value="alpha/beta-Hydrolases"/>
    <property type="match status" value="1"/>
</dbReference>
<dbReference type="InterPro" id="IPR029058">
    <property type="entry name" value="AB_hydrolase_fold"/>
</dbReference>
<sequence length="500" mass="56698">MEKRIFVNSFEKNFIFPAYVSGIIGFTEIVGEPLSCYLRWFWMIAIAIAAITKFLKLNLSCRFEIVLKALMNLIIIGFLTLVLPDWMYPNVIKAVLTTLALKRITSDAYFFVSDPSGPYGVGIKDVIIKGKTTPMCSIVYPIEKEEYLNNVESSSRTLIYNMDGEDEIKCLLKLVPLAKQVYKSDALDKMPTNATFLDLVFRDSYLYRIRAIVDGNLHKDFKSGVKKLTPVIISHGYAGRRAQHLVLASFLASYGCIVYTLNHTGGSATVSRDYNQDPLKVQYPIIYDFDTKQDANGNKYDQEEFDLKVVKDRIVDFEVLLDYIKNESMKEFEHIDASKLAAFGHSLGGMTILEFSKLYKKDVKACICFDPYLSARHKDINKGEEYFITQPLLFMNTVLFNDAPILDCYDHTKTRDKLFEDTMKKNGNQGYNIMVENSGHSSQSDDAMLKPVLRSKMNAAGTGEAVGEKYLEFINTSLAFLEKNKLLPVEFPKGLSPHIS</sequence>
<evidence type="ECO:0000313" key="7">
    <source>
        <dbReference type="Proteomes" id="UP001295684"/>
    </source>
</evidence>
<keyword evidence="7" id="KW-1185">Reference proteome</keyword>
<dbReference type="Proteomes" id="UP001295684">
    <property type="component" value="Unassembled WGS sequence"/>
</dbReference>
<keyword evidence="5" id="KW-0472">Membrane</keyword>
<evidence type="ECO:0000313" key="6">
    <source>
        <dbReference type="EMBL" id="CAI2366969.1"/>
    </source>
</evidence>
<name>A0AAD1X8F0_EUPCR</name>
<evidence type="ECO:0000256" key="3">
    <source>
        <dbReference type="ARBA" id="ARBA00022963"/>
    </source>
</evidence>
<feature type="transmembrane region" description="Helical" evidence="5">
    <location>
        <begin position="67"/>
        <end position="88"/>
    </location>
</feature>
<reference evidence="6" key="1">
    <citation type="submission" date="2023-07" db="EMBL/GenBank/DDBJ databases">
        <authorList>
            <consortium name="AG Swart"/>
            <person name="Singh M."/>
            <person name="Singh A."/>
            <person name="Seah K."/>
            <person name="Emmerich C."/>
        </authorList>
    </citation>
    <scope>NUCLEOTIDE SEQUENCE</scope>
    <source>
        <strain evidence="6">DP1</strain>
    </source>
</reference>
<dbReference type="Gene3D" id="3.40.50.1820">
    <property type="entry name" value="alpha/beta hydrolase"/>
    <property type="match status" value="1"/>
</dbReference>
<evidence type="ECO:0000256" key="1">
    <source>
        <dbReference type="ARBA" id="ARBA00013201"/>
    </source>
</evidence>
<keyword evidence="2" id="KW-0378">Hydrolase</keyword>
<gene>
    <name evidence="6" type="ORF">ECRASSUSDP1_LOCUS8245</name>
</gene>
<dbReference type="Pfam" id="PF03403">
    <property type="entry name" value="PAF-AH_p_II"/>
    <property type="match status" value="1"/>
</dbReference>
<dbReference type="PANTHER" id="PTHR10272">
    <property type="entry name" value="PLATELET-ACTIVATING FACTOR ACETYLHYDROLASE"/>
    <property type="match status" value="1"/>
</dbReference>
<proteinExistence type="predicted"/>
<feature type="transmembrane region" description="Helical" evidence="5">
    <location>
        <begin position="37"/>
        <end position="55"/>
    </location>
</feature>
<dbReference type="EMBL" id="CAMPGE010008058">
    <property type="protein sequence ID" value="CAI2366969.1"/>
    <property type="molecule type" value="Genomic_DNA"/>
</dbReference>
<dbReference type="EC" id="3.1.1.47" evidence="1"/>
<keyword evidence="5" id="KW-0812">Transmembrane</keyword>
<dbReference type="PANTHER" id="PTHR10272:SF0">
    <property type="entry name" value="PLATELET-ACTIVATING FACTOR ACETYLHYDROLASE"/>
    <property type="match status" value="1"/>
</dbReference>
<evidence type="ECO:0000256" key="2">
    <source>
        <dbReference type="ARBA" id="ARBA00022801"/>
    </source>
</evidence>
<comment type="caution">
    <text evidence="6">The sequence shown here is derived from an EMBL/GenBank/DDBJ whole genome shotgun (WGS) entry which is preliminary data.</text>
</comment>
<organism evidence="6 7">
    <name type="scientific">Euplotes crassus</name>
    <dbReference type="NCBI Taxonomy" id="5936"/>
    <lineage>
        <taxon>Eukaryota</taxon>
        <taxon>Sar</taxon>
        <taxon>Alveolata</taxon>
        <taxon>Ciliophora</taxon>
        <taxon>Intramacronucleata</taxon>
        <taxon>Spirotrichea</taxon>
        <taxon>Hypotrichia</taxon>
        <taxon>Euplotida</taxon>
        <taxon>Euplotidae</taxon>
        <taxon>Moneuplotes</taxon>
    </lineage>
</organism>